<dbReference type="InterPro" id="IPR013783">
    <property type="entry name" value="Ig-like_fold"/>
</dbReference>
<dbReference type="PROSITE" id="PS50853">
    <property type="entry name" value="FN3"/>
    <property type="match status" value="1"/>
</dbReference>
<dbReference type="InterPro" id="IPR003961">
    <property type="entry name" value="FN3_dom"/>
</dbReference>
<dbReference type="RefSeq" id="WP_040099845.1">
    <property type="nucleotide sequence ID" value="NZ_JWJD01000004.1"/>
</dbReference>
<proteinExistence type="predicted"/>
<protein>
    <recommendedName>
        <fullName evidence="1">Fibronectin type-III domain-containing protein</fullName>
    </recommendedName>
</protein>
<gene>
    <name evidence="2" type="ORF">GFER_11765</name>
</gene>
<feature type="domain" description="Fibronectin type-III" evidence="1">
    <location>
        <begin position="157"/>
        <end position="259"/>
    </location>
</feature>
<evidence type="ECO:0000259" key="1">
    <source>
        <dbReference type="PROSITE" id="PS50853"/>
    </source>
</evidence>
<dbReference type="PROSITE" id="PS51257">
    <property type="entry name" value="PROKAR_LIPOPROTEIN"/>
    <property type="match status" value="1"/>
</dbReference>
<organism evidence="2 3">
    <name type="scientific">Geoalkalibacter ferrihydriticus DSM 17813</name>
    <dbReference type="NCBI Taxonomy" id="1121915"/>
    <lineage>
        <taxon>Bacteria</taxon>
        <taxon>Pseudomonadati</taxon>
        <taxon>Thermodesulfobacteriota</taxon>
        <taxon>Desulfuromonadia</taxon>
        <taxon>Desulfuromonadales</taxon>
        <taxon>Geoalkalibacteraceae</taxon>
        <taxon>Geoalkalibacter</taxon>
    </lineage>
</organism>
<dbReference type="InterPro" id="IPR036116">
    <property type="entry name" value="FN3_sf"/>
</dbReference>
<reference evidence="2 3" key="1">
    <citation type="submission" date="2014-12" db="EMBL/GenBank/DDBJ databases">
        <title>Genomes of Geoalkalibacter ferrihydriticus and Geoalkalibacter subterraneus, two haloalkaliphilic metal-reducing members of the Geobacteraceae.</title>
        <authorList>
            <person name="Badalamenti J.P."/>
            <person name="Torres C.I."/>
            <person name="Krajmalnik-Brown R."/>
            <person name="Bond D.R."/>
        </authorList>
    </citation>
    <scope>NUCLEOTIDE SEQUENCE [LARGE SCALE GENOMIC DNA]</scope>
    <source>
        <strain evidence="2 3">DSM 17813</strain>
    </source>
</reference>
<keyword evidence="3" id="KW-1185">Reference proteome</keyword>
<dbReference type="Gene3D" id="2.60.40.10">
    <property type="entry name" value="Immunoglobulins"/>
    <property type="match status" value="1"/>
</dbReference>
<dbReference type="EMBL" id="JWJD01000004">
    <property type="protein sequence ID" value="KIH76283.1"/>
    <property type="molecule type" value="Genomic_DNA"/>
</dbReference>
<sequence length="260" mass="28760">MRFFVRRPFPILLLLAALGLSLGACGKRGPVRPLAELSPAAPPNFSAEQKGESILLSWDLPRVNQDDSPLVDLAGFRIYRLTFHPEDPCPECREEQAPLVAELDLDYLPSGSRLDERLFWFDTCAALGSGYLYRILPVNHKGRPGAAARSHLILGEPPAPPVGLSAAGHDRLVRLSWAPVTSLPEEAELLGYHLYRRSGDAPYSPQPLTREPLSAAQFEDFSVANDQVYSYALRTVMVVEDRRIFSSRSEEISVVPKAGR</sequence>
<dbReference type="Proteomes" id="UP000035068">
    <property type="component" value="Unassembled WGS sequence"/>
</dbReference>
<dbReference type="AlphaFoldDB" id="A0A0C2ECG3"/>
<evidence type="ECO:0000313" key="2">
    <source>
        <dbReference type="EMBL" id="KIH76283.1"/>
    </source>
</evidence>
<evidence type="ECO:0000313" key="3">
    <source>
        <dbReference type="Proteomes" id="UP000035068"/>
    </source>
</evidence>
<name>A0A0C2ECG3_9BACT</name>
<dbReference type="SUPFAM" id="SSF49265">
    <property type="entry name" value="Fibronectin type III"/>
    <property type="match status" value="1"/>
</dbReference>
<accession>A0A0C2ECG3</accession>
<comment type="caution">
    <text evidence="2">The sequence shown here is derived from an EMBL/GenBank/DDBJ whole genome shotgun (WGS) entry which is preliminary data.</text>
</comment>